<evidence type="ECO:0000313" key="1">
    <source>
        <dbReference type="EMBL" id="PFG27788.1"/>
    </source>
</evidence>
<dbReference type="STRING" id="1724.GCA_001044175_02481"/>
<gene>
    <name evidence="1" type="ORF">ATK06_0867</name>
</gene>
<dbReference type="InterPro" id="IPR023146">
    <property type="entry name" value="YfbU_alpha-helical_sf"/>
</dbReference>
<sequence length="254" mass="28377">MLDSITIRIPSDLKKVIIDEARALGTTQSDFLRQIIESSIGQVSSSNDRTMAEAELSLSPFERGMLRLQVQTILAVNGKLPAEFYDEERLKMAAQVLDKGFSGEYSSILPEAEAELSVADCELVWDILDMFRVLESSVESLGDTGWQGLGLADAEYYGKFRGFDGNNNLESKLGSYVRFLIASGRWEEQRGFVEKTDGNSHCEMLPTYRRMLATFKPIWREVSVRGSRGHLDVDEIRTTLMAGGARSDTALKDE</sequence>
<reference evidence="1 2" key="1">
    <citation type="submission" date="2017-10" db="EMBL/GenBank/DDBJ databases">
        <title>Sequencing the genomes of 1000 actinobacteria strains.</title>
        <authorList>
            <person name="Klenk H.-P."/>
        </authorList>
    </citation>
    <scope>NUCLEOTIDE SEQUENCE [LARGE SCALE GENOMIC DNA]</scope>
    <source>
        <strain evidence="1 2">DSM 20688</strain>
    </source>
</reference>
<proteinExistence type="predicted"/>
<organism evidence="1 2">
    <name type="scientific">Corynebacterium renale</name>
    <dbReference type="NCBI Taxonomy" id="1724"/>
    <lineage>
        <taxon>Bacteria</taxon>
        <taxon>Bacillati</taxon>
        <taxon>Actinomycetota</taxon>
        <taxon>Actinomycetes</taxon>
        <taxon>Mycobacteriales</taxon>
        <taxon>Corynebacteriaceae</taxon>
        <taxon>Corynebacterium</taxon>
    </lineage>
</organism>
<protein>
    <submittedName>
        <fullName evidence="1">Uncharacterized protein</fullName>
    </submittedName>
</protein>
<dbReference type="EMBL" id="PDJF01000001">
    <property type="protein sequence ID" value="PFG27788.1"/>
    <property type="molecule type" value="Genomic_DNA"/>
</dbReference>
<dbReference type="Pfam" id="PF03887">
    <property type="entry name" value="YfbU"/>
    <property type="match status" value="1"/>
</dbReference>
<dbReference type="Gene3D" id="1.10.3190.10">
    <property type="entry name" value="yfbu gene product, domain 2"/>
    <property type="match status" value="1"/>
</dbReference>
<keyword evidence="2" id="KW-1185">Reference proteome</keyword>
<evidence type="ECO:0000313" key="2">
    <source>
        <dbReference type="Proteomes" id="UP000221653"/>
    </source>
</evidence>
<name>A0A2A9DM62_9CORY</name>
<dbReference type="AlphaFoldDB" id="A0A2A9DM62"/>
<comment type="caution">
    <text evidence="1">The sequence shown here is derived from an EMBL/GenBank/DDBJ whole genome shotgun (WGS) entry which is preliminary data.</text>
</comment>
<dbReference type="OrthoDB" id="4942058at2"/>
<dbReference type="Proteomes" id="UP000221653">
    <property type="component" value="Unassembled WGS sequence"/>
</dbReference>
<dbReference type="InterPro" id="IPR005587">
    <property type="entry name" value="UPF0304_YfbU"/>
</dbReference>
<dbReference type="RefSeq" id="WP_048381180.1">
    <property type="nucleotide sequence ID" value="NZ_LDYE01000009.1"/>
</dbReference>
<accession>A0A2A9DM62</accession>
<dbReference type="SUPFAM" id="SSF116960">
    <property type="entry name" value="YfbU-like"/>
    <property type="match status" value="1"/>
</dbReference>